<gene>
    <name evidence="2" type="primary">Contig17458.g18570</name>
    <name evidence="2" type="ORF">STYLEM_20593</name>
</gene>
<proteinExistence type="predicted"/>
<dbReference type="Proteomes" id="UP000039865">
    <property type="component" value="Unassembled WGS sequence"/>
</dbReference>
<dbReference type="InParanoid" id="A0A078BCW9"/>
<evidence type="ECO:0000256" key="1">
    <source>
        <dbReference type="SAM" id="SignalP"/>
    </source>
</evidence>
<feature type="chain" id="PRO_5001730050" evidence="1">
    <location>
        <begin position="20"/>
        <end position="293"/>
    </location>
</feature>
<evidence type="ECO:0000313" key="2">
    <source>
        <dbReference type="EMBL" id="CDW91438.1"/>
    </source>
</evidence>
<organism evidence="2 3">
    <name type="scientific">Stylonychia lemnae</name>
    <name type="common">Ciliate</name>
    <dbReference type="NCBI Taxonomy" id="5949"/>
    <lineage>
        <taxon>Eukaryota</taxon>
        <taxon>Sar</taxon>
        <taxon>Alveolata</taxon>
        <taxon>Ciliophora</taxon>
        <taxon>Intramacronucleata</taxon>
        <taxon>Spirotrichea</taxon>
        <taxon>Stichotrichia</taxon>
        <taxon>Sporadotrichida</taxon>
        <taxon>Oxytrichidae</taxon>
        <taxon>Stylonychinae</taxon>
        <taxon>Stylonychia</taxon>
    </lineage>
</organism>
<dbReference type="EMBL" id="CCKQ01019423">
    <property type="protein sequence ID" value="CDW91438.1"/>
    <property type="molecule type" value="Genomic_DNA"/>
</dbReference>
<keyword evidence="1" id="KW-0732">Signal</keyword>
<name>A0A078BCW9_STYLE</name>
<evidence type="ECO:0000313" key="3">
    <source>
        <dbReference type="Proteomes" id="UP000039865"/>
    </source>
</evidence>
<sequence length="293" mass="32392">MKFLYTLLLSMTTVNILTAFARIDQEQLLAQEFPVSGFDDDEEHTFLSENQFQRMLALAPSLYKDCIGCIANSYYFDSNGCWQKISQTNLIYASNPTECVTMYSFKSNRQIYSYDELYNPQSKTGDQSEFFFSLAPQNGTFVRIANSLSSGNLSFSIKCQGLQVSWISAAVASPGIGTSINSATDCSITRQITIAPKQAFFYAVYNAETTSRRNTTFVTSIVGRTSSGSGTTTNSGSTNTDPYAAYQVQMFFQQRIEVQVSQNTNVTVNVGSGNILKYSLVSLALFTITTITN</sequence>
<protein>
    <submittedName>
        <fullName evidence="2">Uncharacterized protein</fullName>
    </submittedName>
</protein>
<reference evidence="2 3" key="1">
    <citation type="submission" date="2014-06" db="EMBL/GenBank/DDBJ databases">
        <authorList>
            <person name="Swart Estienne"/>
        </authorList>
    </citation>
    <scope>NUCLEOTIDE SEQUENCE [LARGE SCALE GENOMIC DNA]</scope>
    <source>
        <strain evidence="2 3">130c</strain>
    </source>
</reference>
<feature type="signal peptide" evidence="1">
    <location>
        <begin position="1"/>
        <end position="19"/>
    </location>
</feature>
<keyword evidence="3" id="KW-1185">Reference proteome</keyword>
<accession>A0A078BCW9</accession>
<dbReference type="AlphaFoldDB" id="A0A078BCW9"/>